<dbReference type="SUPFAM" id="SSF52343">
    <property type="entry name" value="Ferredoxin reductase-like, C-terminal NADP-linked domain"/>
    <property type="match status" value="1"/>
</dbReference>
<dbReference type="InterPro" id="IPR001709">
    <property type="entry name" value="Flavoprot_Pyr_Nucl_cyt_Rdtase"/>
</dbReference>
<organism evidence="3 4">
    <name type="scientific">Flavobacterium agricola</name>
    <dbReference type="NCBI Taxonomy" id="2870839"/>
    <lineage>
        <taxon>Bacteria</taxon>
        <taxon>Pseudomonadati</taxon>
        <taxon>Bacteroidota</taxon>
        <taxon>Flavobacteriia</taxon>
        <taxon>Flavobacteriales</taxon>
        <taxon>Flavobacteriaceae</taxon>
        <taxon>Flavobacterium</taxon>
    </lineage>
</organism>
<dbReference type="PRINTS" id="PR00410">
    <property type="entry name" value="PHEHYDRXLASE"/>
</dbReference>
<dbReference type="Gene3D" id="3.40.50.80">
    <property type="entry name" value="Nucleotide-binding domain of ferredoxin-NADP reductase (FNR) module"/>
    <property type="match status" value="1"/>
</dbReference>
<dbReference type="Gene3D" id="3.10.20.30">
    <property type="match status" value="1"/>
</dbReference>
<dbReference type="InterPro" id="IPR017938">
    <property type="entry name" value="Riboflavin_synthase-like_b-brl"/>
</dbReference>
<dbReference type="InterPro" id="IPR017927">
    <property type="entry name" value="FAD-bd_FR_type"/>
</dbReference>
<name>A0ABY6LZ51_9FLAO</name>
<dbReference type="PROSITE" id="PS51384">
    <property type="entry name" value="FAD_FR"/>
    <property type="match status" value="1"/>
</dbReference>
<dbReference type="RefSeq" id="WP_264432757.1">
    <property type="nucleotide sequence ID" value="NZ_CP081495.1"/>
</dbReference>
<evidence type="ECO:0000259" key="1">
    <source>
        <dbReference type="PROSITE" id="PS51085"/>
    </source>
</evidence>
<gene>
    <name evidence="3" type="ORF">K5I29_09295</name>
</gene>
<dbReference type="InterPro" id="IPR036010">
    <property type="entry name" value="2Fe-2S_ferredoxin-like_sf"/>
</dbReference>
<dbReference type="Gene3D" id="2.40.30.10">
    <property type="entry name" value="Translation factors"/>
    <property type="match status" value="1"/>
</dbReference>
<dbReference type="CDD" id="cd00207">
    <property type="entry name" value="fer2"/>
    <property type="match status" value="1"/>
</dbReference>
<dbReference type="InterPro" id="IPR039261">
    <property type="entry name" value="FNR_nucleotide-bd"/>
</dbReference>
<dbReference type="InterPro" id="IPR006058">
    <property type="entry name" value="2Fe2S_fd_BS"/>
</dbReference>
<dbReference type="InterPro" id="IPR012675">
    <property type="entry name" value="Beta-grasp_dom_sf"/>
</dbReference>
<dbReference type="Pfam" id="PF00175">
    <property type="entry name" value="NAD_binding_1"/>
    <property type="match status" value="1"/>
</dbReference>
<sequence length="336" mass="36493">MAKVALNFEDGITRFIETSGYETIAEAAYREGINIPLDCADGACGTCKCLSRSGSFDAGDYIEEALSDEEAAQGYGLACQMRPESDMVVDILASSLACKVEATNYQTEITELTFLSSEVVKLRVKTNDGATIAFLPGQYANILVPGSGLTRSYSFSSVSGSDEMEFIIRLIPEVGLMSNFLRQAKVGDQLEITGPLGSFYNREITKPTLFFAGGTGIAPFIAMMEQLNAEKCAQNIQLFYGATTTENVVELERIKGYANINVETFACVSNEESTTFPTGFVTQWINTDTLTAPSYDIYICGPNAMVDAVKNALEANQIKFDNFYTEKFVPTGTTTA</sequence>
<evidence type="ECO:0000313" key="3">
    <source>
        <dbReference type="EMBL" id="UYW00720.1"/>
    </source>
</evidence>
<dbReference type="NCBIfam" id="NF040810">
    <property type="entry name" value="BenC"/>
    <property type="match status" value="1"/>
</dbReference>
<dbReference type="PROSITE" id="PS00197">
    <property type="entry name" value="2FE2S_FER_1"/>
    <property type="match status" value="1"/>
</dbReference>
<dbReference type="InterPro" id="IPR050415">
    <property type="entry name" value="MRET"/>
</dbReference>
<dbReference type="SUPFAM" id="SSF63380">
    <property type="entry name" value="Riboflavin synthase domain-like"/>
    <property type="match status" value="1"/>
</dbReference>
<dbReference type="PANTHER" id="PTHR47354:SF5">
    <property type="entry name" value="PROTEIN RFBI"/>
    <property type="match status" value="1"/>
</dbReference>
<dbReference type="Pfam" id="PF00970">
    <property type="entry name" value="FAD_binding_6"/>
    <property type="match status" value="1"/>
</dbReference>
<protein>
    <submittedName>
        <fullName evidence="3">2Fe-2S iron-sulfur cluster binding domain-containing protein</fullName>
    </submittedName>
</protein>
<evidence type="ECO:0000313" key="4">
    <source>
        <dbReference type="Proteomes" id="UP001163328"/>
    </source>
</evidence>
<feature type="domain" description="2Fe-2S ferredoxin-type" evidence="1">
    <location>
        <begin position="2"/>
        <end position="95"/>
    </location>
</feature>
<proteinExistence type="predicted"/>
<dbReference type="Proteomes" id="UP001163328">
    <property type="component" value="Chromosome"/>
</dbReference>
<dbReference type="InterPro" id="IPR001041">
    <property type="entry name" value="2Fe-2S_ferredoxin-type"/>
</dbReference>
<feature type="domain" description="FAD-binding FR-type" evidence="2">
    <location>
        <begin position="102"/>
        <end position="202"/>
    </location>
</feature>
<reference evidence="3" key="1">
    <citation type="submission" date="2021-08" db="EMBL/GenBank/DDBJ databases">
        <title>Flavobacterium sp. strain CC-SYL302.</title>
        <authorList>
            <person name="Lin S.-Y."/>
            <person name="Lee T.-H."/>
            <person name="Young C.-C."/>
        </authorList>
    </citation>
    <scope>NUCLEOTIDE SEQUENCE</scope>
    <source>
        <strain evidence="3">CC-SYL302</strain>
    </source>
</reference>
<dbReference type="EMBL" id="CP081495">
    <property type="protein sequence ID" value="UYW00720.1"/>
    <property type="molecule type" value="Genomic_DNA"/>
</dbReference>
<dbReference type="PROSITE" id="PS51085">
    <property type="entry name" value="2FE2S_FER_2"/>
    <property type="match status" value="1"/>
</dbReference>
<dbReference type="PRINTS" id="PR00371">
    <property type="entry name" value="FPNCR"/>
</dbReference>
<evidence type="ECO:0000259" key="2">
    <source>
        <dbReference type="PROSITE" id="PS51384"/>
    </source>
</evidence>
<keyword evidence="4" id="KW-1185">Reference proteome</keyword>
<dbReference type="SUPFAM" id="SSF54292">
    <property type="entry name" value="2Fe-2S ferredoxin-like"/>
    <property type="match status" value="1"/>
</dbReference>
<dbReference type="InterPro" id="IPR008333">
    <property type="entry name" value="Cbr1-like_FAD-bd_dom"/>
</dbReference>
<dbReference type="InterPro" id="IPR001433">
    <property type="entry name" value="OxRdtase_FAD/NAD-bd"/>
</dbReference>
<dbReference type="Pfam" id="PF00111">
    <property type="entry name" value="Fer2"/>
    <property type="match status" value="1"/>
</dbReference>
<dbReference type="PANTHER" id="PTHR47354">
    <property type="entry name" value="NADH OXIDOREDUCTASE HCR"/>
    <property type="match status" value="1"/>
</dbReference>
<accession>A0ABY6LZ51</accession>